<dbReference type="EC" id="2.7.11.1" evidence="1"/>
<accession>A0A077ZYJ6</accession>
<dbReference type="InterPro" id="IPR050235">
    <property type="entry name" value="CK1_Ser-Thr_kinase"/>
</dbReference>
<reference evidence="5 6" key="1">
    <citation type="submission" date="2014-06" db="EMBL/GenBank/DDBJ databases">
        <authorList>
            <person name="Swart Estienne"/>
        </authorList>
    </citation>
    <scope>NUCLEOTIDE SEQUENCE [LARGE SCALE GENOMIC DNA]</scope>
    <source>
        <strain evidence="5 6">130c</strain>
    </source>
</reference>
<dbReference type="GO" id="GO:0005524">
    <property type="term" value="F:ATP binding"/>
    <property type="evidence" value="ECO:0007669"/>
    <property type="project" value="InterPro"/>
</dbReference>
<gene>
    <name evidence="5" type="primary">Contig18487.g19634</name>
    <name evidence="5" type="ORF">STYLEM_3939</name>
</gene>
<evidence type="ECO:0000256" key="1">
    <source>
        <dbReference type="ARBA" id="ARBA00012513"/>
    </source>
</evidence>
<feature type="region of interest" description="Disordered" evidence="3">
    <location>
        <begin position="301"/>
        <end position="334"/>
    </location>
</feature>
<evidence type="ECO:0000313" key="5">
    <source>
        <dbReference type="EMBL" id="CDW74955.1"/>
    </source>
</evidence>
<dbReference type="OMA" id="NIMINHS"/>
<evidence type="ECO:0000256" key="2">
    <source>
        <dbReference type="ARBA" id="ARBA00023860"/>
    </source>
</evidence>
<keyword evidence="6" id="KW-1185">Reference proteome</keyword>
<sequence>MSLSSGKSWDRTCKYYNSVHYPNYQLQRIETLHDNGIVHRDLKPKNIMINHSVNEIVLIDFGLSNKYMSQYQTHIPNKSTKKILGTPLYASNNALLGKGTLPWKGLLNLDFLKSETAKYKIYAWRDPEGELCQNIDPEFKEILEYAQKLEFDEEPDYEYIESLLISIKERNNFDDYVKWDNVHLISNDATKINIIVNQISAKIDHNTQTQDIISANLTAKELQHTFKDQLSNGHKKKIRHVKRLKKGVSQTSKIEFNESGTKMLPKSKKSNTRKKQKHSQKQILQAINNEVEINANSNNYQQNEIDYNPKGSVFSNEKFQSDDPKLNQSNQSLDENSIEDIPSENAEYDQFINDVNKNCMNLEVEIKEKYWDQESLEEGALRIKDVPDFNCKRNKLSRKSQIYLSIDKSPLRLNKLKSCTNIEKIKASSNRIKEAAPDI</sequence>
<dbReference type="AlphaFoldDB" id="A0A077ZYJ6"/>
<feature type="compositionally biased region" description="Basic residues" evidence="3">
    <location>
        <begin position="265"/>
        <end position="280"/>
    </location>
</feature>
<dbReference type="InParanoid" id="A0A077ZYJ6"/>
<evidence type="ECO:0000256" key="3">
    <source>
        <dbReference type="SAM" id="MobiDB-lite"/>
    </source>
</evidence>
<feature type="compositionally biased region" description="Polar residues" evidence="3">
    <location>
        <begin position="248"/>
        <end position="260"/>
    </location>
</feature>
<keyword evidence="5" id="KW-0418">Kinase</keyword>
<dbReference type="InterPro" id="IPR000719">
    <property type="entry name" value="Prot_kinase_dom"/>
</dbReference>
<dbReference type="EMBL" id="CCKQ01003817">
    <property type="protein sequence ID" value="CDW74955.1"/>
    <property type="molecule type" value="Genomic_DNA"/>
</dbReference>
<name>A0A077ZYJ6_STYLE</name>
<dbReference type="Proteomes" id="UP000039865">
    <property type="component" value="Unassembled WGS sequence"/>
</dbReference>
<protein>
    <recommendedName>
        <fullName evidence="2">Casein kinase I</fullName>
        <ecNumber evidence="1">2.7.11.1</ecNumber>
    </recommendedName>
</protein>
<dbReference type="GO" id="GO:0004674">
    <property type="term" value="F:protein serine/threonine kinase activity"/>
    <property type="evidence" value="ECO:0007669"/>
    <property type="project" value="UniProtKB-EC"/>
</dbReference>
<dbReference type="PROSITE" id="PS50011">
    <property type="entry name" value="PROTEIN_KINASE_DOM"/>
    <property type="match status" value="1"/>
</dbReference>
<dbReference type="Gene3D" id="1.10.510.10">
    <property type="entry name" value="Transferase(Phosphotransferase) domain 1"/>
    <property type="match status" value="1"/>
</dbReference>
<proteinExistence type="predicted"/>
<dbReference type="OrthoDB" id="5579860at2759"/>
<organism evidence="5 6">
    <name type="scientific">Stylonychia lemnae</name>
    <name type="common">Ciliate</name>
    <dbReference type="NCBI Taxonomy" id="5949"/>
    <lineage>
        <taxon>Eukaryota</taxon>
        <taxon>Sar</taxon>
        <taxon>Alveolata</taxon>
        <taxon>Ciliophora</taxon>
        <taxon>Intramacronucleata</taxon>
        <taxon>Spirotrichea</taxon>
        <taxon>Stichotrichia</taxon>
        <taxon>Sporadotrichida</taxon>
        <taxon>Oxytrichidae</taxon>
        <taxon>Stylonychinae</taxon>
        <taxon>Stylonychia</taxon>
    </lineage>
</organism>
<evidence type="ECO:0000313" key="6">
    <source>
        <dbReference type="Proteomes" id="UP000039865"/>
    </source>
</evidence>
<dbReference type="InterPro" id="IPR011009">
    <property type="entry name" value="Kinase-like_dom_sf"/>
</dbReference>
<dbReference type="PROSITE" id="PS00108">
    <property type="entry name" value="PROTEIN_KINASE_ST"/>
    <property type="match status" value="1"/>
</dbReference>
<feature type="domain" description="Protein kinase" evidence="4">
    <location>
        <begin position="1"/>
        <end position="184"/>
    </location>
</feature>
<evidence type="ECO:0000259" key="4">
    <source>
        <dbReference type="PROSITE" id="PS50011"/>
    </source>
</evidence>
<feature type="region of interest" description="Disordered" evidence="3">
    <location>
        <begin position="243"/>
        <end position="282"/>
    </location>
</feature>
<dbReference type="SUPFAM" id="SSF56112">
    <property type="entry name" value="Protein kinase-like (PK-like)"/>
    <property type="match status" value="1"/>
</dbReference>
<dbReference type="Pfam" id="PF00069">
    <property type="entry name" value="Pkinase"/>
    <property type="match status" value="1"/>
</dbReference>
<dbReference type="PANTHER" id="PTHR11909">
    <property type="entry name" value="CASEIN KINASE-RELATED"/>
    <property type="match status" value="1"/>
</dbReference>
<dbReference type="InterPro" id="IPR008271">
    <property type="entry name" value="Ser/Thr_kinase_AS"/>
</dbReference>
<keyword evidence="5" id="KW-0808">Transferase</keyword>